<feature type="coiled-coil region" evidence="1">
    <location>
        <begin position="901"/>
        <end position="981"/>
    </location>
</feature>
<evidence type="ECO:0000256" key="1">
    <source>
        <dbReference type="SAM" id="Coils"/>
    </source>
</evidence>
<feature type="domain" description="Protein G-related albumin-binding (GA) module" evidence="2">
    <location>
        <begin position="631"/>
        <end position="675"/>
    </location>
</feature>
<keyword evidence="4" id="KW-1185">Reference proteome</keyword>
<keyword evidence="1" id="KW-0175">Coiled coil</keyword>
<sequence>MHKRKQKKIFLGLSILSFLISGVATISTIWSSNKIFSEYDNLYKELKKARDLVMLNQYKKIADVFLNNPVYKVFSKENAEEIKNVLEKIKVQIDKEIKDIISEIKSKSKKDKLNVDLLSSQNSLDKKRKIKENAIKLTEIELAKDRDLEKIEAKKLVERVKNSNKKKEFENRLFLAKNNSDFDLLIFDIEKELLSQGLNDYILAKKYALDAKIKVSKLKTSEKNKLSKLIKDSKTTSSLFDNEIIINYEIIKLNLKKQVEERIQNIKDSNFKKSIQDLFDKAKTIRNFYDILNKINEYEFRDRADLEIDPKDKTDLLNKIDQIRKIITPSDDKLANDIDIKNIIDETILSLKNSIARVKKDDVFNKKDELDKLKIKLIELKNEIDNIKNTEVLEFEKIKKELAKKLAKSKDDQSIEDTKLYIKKAKLKKKASKLEYPTKQNSLAISKLNTKINDATLNDIDNVEKLINDLPKKIEEAKTLINAVNSNNNDKDGKRRQDLIEQLDRTITDEEFAQLKTDIQNAKTQSVDEYNKALKDKLKRQVDGLNYPIPSNQTEAEAKNTLKTKIDSLPQNELETFDNIIDKIGKKIAEAKNKISKLSPSKTDLGILETSKTSELSDFDKLLQKLDQLRNEDRNEINKKIEELNELTLEEKTKYKNDVNLADSYSDMLEILGKARNKHLEKLVDKLPYPSNNGRGKNILKANVISANNANDSTFKNQKDALEKVRQAIIKAKERIKNLPYSKNDTPGRRLLNQKLDEATTETEIKEIANDELKQKIQKYKELIQKVGDFTLPKPNQNNLINGRLDHLPDTNENELKKQIYETKRQQVALREINKLSNIKQKDKKDKLKNDIVAWNPTVDNNLSIDDFIKKVNDVDKKIIDAYKEDLKAKVDALPYPNPNSNEAQTAKNTLKSEIEKLSTKAQSNDEYAKLNNLISKIKELKNKALSIVNANEKIEVEKLINGLDNENKVANIELAILKAKAKDTIDTIVNLSDTEKNSLKSEVVNAQNNDQINNIVSKARKLGEFNRRKNAIKKIIDSIPYPRQNSTIAEKSIKSLKDQVNALIDDTTKINELEKKINDLKASVETLVENANNIDYIKNDAHKPLEALNKIKEKIDGLTDASKVTDVLPNDYANKIFKYKDIINKTFKDANIKDKLLTKLNKAVPNNYDGNYKLSNLDSDLLAKLKEQAIAKINNMSNLDEAKRNVHKAKVNSVNSSNDLNKYQTTVIDVIDNFVIEGYKENYNIFIDKLPYPSDDENNAASLRTKTALKNTHVKNINKLTNIQNLEKTLNDFATKVKAVQSSIAGISNTNDQNKTAIKNFNKQFASFGQGTKLDNLKKLVDNYKTISAEFNKFIPYTGSPAEDVKAANKSLEALKIKLWDELAKIGSKAFTRSISRNY</sequence>
<dbReference type="PATRIC" id="fig|1246955.3.peg.500"/>
<feature type="domain" description="Protein G-related albumin-binding (GA) module" evidence="2">
    <location>
        <begin position="978"/>
        <end position="1023"/>
    </location>
</feature>
<organism evidence="3 4">
    <name type="scientific">Mycoplasmopsis cynos (strain C142)</name>
    <name type="common">Mycoplasma cynos</name>
    <dbReference type="NCBI Taxonomy" id="1246955"/>
    <lineage>
        <taxon>Bacteria</taxon>
        <taxon>Bacillati</taxon>
        <taxon>Mycoplasmatota</taxon>
        <taxon>Mycoplasmoidales</taxon>
        <taxon>Metamycoplasmataceae</taxon>
        <taxon>Mycoplasmopsis</taxon>
    </lineage>
</organism>
<evidence type="ECO:0000259" key="2">
    <source>
        <dbReference type="Pfam" id="PF01468"/>
    </source>
</evidence>
<name>L0RXM8_MYCC1</name>
<accession>L0RXM8</accession>
<dbReference type="EMBL" id="HF559394">
    <property type="protein sequence ID" value="CCP24285.1"/>
    <property type="molecule type" value="Genomic_DNA"/>
</dbReference>
<dbReference type="STRING" id="1246955.MCYN_0553"/>
<dbReference type="KEGG" id="mcy:MCYN_0553"/>
<evidence type="ECO:0000313" key="4">
    <source>
        <dbReference type="Proteomes" id="UP000010466"/>
    </source>
</evidence>
<dbReference type="Pfam" id="PF01468">
    <property type="entry name" value="GA"/>
    <property type="match status" value="3"/>
</dbReference>
<dbReference type="RefSeq" id="WP_015287411.1">
    <property type="nucleotide sequence ID" value="NC_019949.1"/>
</dbReference>
<dbReference type="Gene3D" id="1.20.5.420">
    <property type="entry name" value="Immunoglobulin FC, subunit C"/>
    <property type="match status" value="1"/>
</dbReference>
<proteinExistence type="predicted"/>
<dbReference type="GeneID" id="74932126"/>
<evidence type="ECO:0000313" key="3">
    <source>
        <dbReference type="EMBL" id="CCP24285.1"/>
    </source>
</evidence>
<feature type="coiled-coil region" evidence="1">
    <location>
        <begin position="612"/>
        <end position="650"/>
    </location>
</feature>
<feature type="domain" description="Protein G-related albumin-binding (GA) module" evidence="2">
    <location>
        <begin position="1183"/>
        <end position="1223"/>
    </location>
</feature>
<feature type="coiled-coil region" evidence="1">
    <location>
        <begin position="363"/>
        <end position="390"/>
    </location>
</feature>
<dbReference type="OrthoDB" id="396040at2"/>
<protein>
    <recommendedName>
        <fullName evidence="2">Protein G-related albumin-binding (GA) module domain-containing protein</fullName>
    </recommendedName>
</protein>
<gene>
    <name evidence="3" type="primary">MCYN0553</name>
    <name evidence="3" type="ordered locus">MCYN_0553</name>
</gene>
<dbReference type="Proteomes" id="UP000010466">
    <property type="component" value="Chromosome"/>
</dbReference>
<feature type="coiled-coil region" evidence="1">
    <location>
        <begin position="715"/>
        <end position="786"/>
    </location>
</feature>
<feature type="coiled-coil region" evidence="1">
    <location>
        <begin position="1064"/>
        <end position="1091"/>
    </location>
</feature>
<dbReference type="InterPro" id="IPR002988">
    <property type="entry name" value="GA_module"/>
</dbReference>
<reference evidence="4" key="1">
    <citation type="journal article" date="2013" name="Genome Announc.">
        <title>Complete genome sequence of Mycoplasma cynos strain C142.</title>
        <authorList>
            <person name="Walker C.A."/>
            <person name="Mannering S.A."/>
            <person name="Shields S."/>
            <person name="Blake D.P."/>
            <person name="Brownlie J."/>
        </authorList>
    </citation>
    <scope>NUCLEOTIDE SEQUENCE [LARGE SCALE GENOMIC DNA]</scope>
    <source>
        <strain evidence="4">C142</strain>
    </source>
</reference>
<dbReference type="HOGENOM" id="CLU_264429_0_0_14"/>